<keyword evidence="1" id="KW-0812">Transmembrane</keyword>
<evidence type="ECO:0000313" key="2">
    <source>
        <dbReference type="EMBL" id="ACL62747.1"/>
    </source>
</evidence>
<feature type="transmembrane region" description="Helical" evidence="1">
    <location>
        <begin position="7"/>
        <end position="29"/>
    </location>
</feature>
<dbReference type="HOGENOM" id="CLU_388211_0_0_5"/>
<dbReference type="EMBL" id="CP001350">
    <property type="protein sequence ID" value="ACL62747.1"/>
    <property type="molecule type" value="Genomic_DNA"/>
</dbReference>
<keyword evidence="2" id="KW-0614">Plasmid</keyword>
<dbReference type="Proteomes" id="UP000008207">
    <property type="component" value="Plasmid pMNOD01"/>
</dbReference>
<evidence type="ECO:0000313" key="3">
    <source>
        <dbReference type="Proteomes" id="UP000008207"/>
    </source>
</evidence>
<keyword evidence="1" id="KW-0472">Membrane</keyword>
<geneLocation type="plasmid" evidence="2 3">
    <name>pMNOD01</name>
</geneLocation>
<accession>B8IWF7</accession>
<proteinExistence type="predicted"/>
<protein>
    <submittedName>
        <fullName evidence="2">Uncharacterized protein</fullName>
    </submittedName>
</protein>
<sequence length="711" mass="77482">MQILRAALATGVGVIVLALGLLFVNYGVLSTPKATAYRDLDPSAPECRDGLTRGWTILAETGRPRLIGAAMVEDGGWRDASNDENAAVASDPSWSTRFRCALQRHIVPAERPDSKPLDYTLGFLEFQEDGEPYALVSRSGDRDVPTTSEMLSQAMESQMSARGADATGIRPVITQLDALKHHLSTGSHYVLVFVHGWRHDARIGDSNVADLRLYAAHAARFLQQRCPTDPKACETKVTGIYVGWRGARVDERGLRQLFGDTVGGFFGDVSAAATLFDRKPVSEAIAPAAISALRSIESVLAARRPDGSERNNRLIVAGHSLGGNMLATGLKDDVLKAVHRHRFGEVLPPVLGNLVVLINPASEASKWTAIQRAVWQRIALHADEHTPAADLARDTGFFPPEQRPVVMSLTAALAFPAGGLRPGDCAWIGLEVDDGFQAARRRIRKRLANTDTMFNSGVDYDWATHDLFPTFKLDFRPAAGYLDRVAARFEGRQPRGMSCEPPRSARTFDALLTLPLRALSVLAETFPFQVSLREESHTIGNLDPPRPAAGVLADAQPSAAPFGTTHELLGLHDAGVERHHPYATLADAAIDCPRADRWLSRARARQQGRYGAFWDSEDLAPVDAADPGLGRPAARFLHGLNLTGIAPITLANDPFWNVRAFDNALSRHDGYRLSSFICAMNQLVLDDITESAPRMIDTMGVPDQQDFDARP</sequence>
<reference evidence="3" key="1">
    <citation type="submission" date="2009-01" db="EMBL/GenBank/DDBJ databases">
        <title>Complete sequence of plasmid 1 of Methylobacterium nodulans ORS 2060.</title>
        <authorList>
            <consortium name="US DOE Joint Genome Institute"/>
            <person name="Lucas S."/>
            <person name="Copeland A."/>
            <person name="Lapidus A."/>
            <person name="Glavina del Rio T."/>
            <person name="Dalin E."/>
            <person name="Tice H."/>
            <person name="Bruce D."/>
            <person name="Goodwin L."/>
            <person name="Pitluck S."/>
            <person name="Sims D."/>
            <person name="Brettin T."/>
            <person name="Detter J.C."/>
            <person name="Han C."/>
            <person name="Larimer F."/>
            <person name="Land M."/>
            <person name="Hauser L."/>
            <person name="Kyrpides N."/>
            <person name="Ivanova N."/>
            <person name="Marx C.J."/>
            <person name="Richardson P."/>
        </authorList>
    </citation>
    <scope>NUCLEOTIDE SEQUENCE [LARGE SCALE GENOMIC DNA]</scope>
    <source>
        <strain evidence="3">LMG 21967 / CNCM I-2342 / ORS 2060</strain>
        <plasmid evidence="3">Plasmid pMNOD01</plasmid>
    </source>
</reference>
<organism evidence="2 3">
    <name type="scientific">Methylobacterium nodulans (strain LMG 21967 / CNCM I-2342 / ORS 2060)</name>
    <dbReference type="NCBI Taxonomy" id="460265"/>
    <lineage>
        <taxon>Bacteria</taxon>
        <taxon>Pseudomonadati</taxon>
        <taxon>Pseudomonadota</taxon>
        <taxon>Alphaproteobacteria</taxon>
        <taxon>Hyphomicrobiales</taxon>
        <taxon>Methylobacteriaceae</taxon>
        <taxon>Methylobacterium</taxon>
    </lineage>
</organism>
<dbReference type="RefSeq" id="WP_015934281.1">
    <property type="nucleotide sequence ID" value="NC_011892.1"/>
</dbReference>
<evidence type="ECO:0000256" key="1">
    <source>
        <dbReference type="SAM" id="Phobius"/>
    </source>
</evidence>
<keyword evidence="3" id="KW-1185">Reference proteome</keyword>
<dbReference type="KEGG" id="mno:Mnod_8683"/>
<dbReference type="AlphaFoldDB" id="B8IWF7"/>
<gene>
    <name evidence="2" type="ordered locus">Mnod_8683</name>
</gene>
<keyword evidence="1" id="KW-1133">Transmembrane helix</keyword>
<name>B8IWF7_METNO</name>